<dbReference type="PIRSF" id="PIRSF030771">
    <property type="entry name" value="UCP030771"/>
    <property type="match status" value="1"/>
</dbReference>
<keyword evidence="2" id="KW-1185">Reference proteome</keyword>
<name>A0A545U6U8_9GAMM</name>
<evidence type="ECO:0000313" key="2">
    <source>
        <dbReference type="Proteomes" id="UP000319732"/>
    </source>
</evidence>
<proteinExistence type="predicted"/>
<dbReference type="OrthoDB" id="8911623at2"/>
<organism evidence="1 2">
    <name type="scientific">Exilibacterium tricleocarpae</name>
    <dbReference type="NCBI Taxonomy" id="2591008"/>
    <lineage>
        <taxon>Bacteria</taxon>
        <taxon>Pseudomonadati</taxon>
        <taxon>Pseudomonadota</taxon>
        <taxon>Gammaproteobacteria</taxon>
        <taxon>Cellvibrionales</taxon>
        <taxon>Cellvibrionaceae</taxon>
        <taxon>Exilibacterium</taxon>
    </lineage>
</organism>
<accession>A0A545U6U8</accession>
<dbReference type="InterPro" id="IPR011231">
    <property type="entry name" value="Phage_VT1-Sakai_H0018"/>
</dbReference>
<reference evidence="1 2" key="1">
    <citation type="submission" date="2019-06" db="EMBL/GenBank/DDBJ databases">
        <title>Whole genome sequence for Cellvibrionaceae sp. R142.</title>
        <authorList>
            <person name="Wang G."/>
        </authorList>
    </citation>
    <scope>NUCLEOTIDE SEQUENCE [LARGE SCALE GENOMIC DNA]</scope>
    <source>
        <strain evidence="1 2">R142</strain>
    </source>
</reference>
<evidence type="ECO:0000313" key="1">
    <source>
        <dbReference type="EMBL" id="TQV85198.1"/>
    </source>
</evidence>
<comment type="caution">
    <text evidence="1">The sequence shown here is derived from an EMBL/GenBank/DDBJ whole genome shotgun (WGS) entry which is preliminary data.</text>
</comment>
<gene>
    <name evidence="1" type="ORF">FKG94_03135</name>
</gene>
<dbReference type="Proteomes" id="UP000319732">
    <property type="component" value="Unassembled WGS sequence"/>
</dbReference>
<protein>
    <submittedName>
        <fullName evidence="1">DUF2190 family protein</fullName>
    </submittedName>
</protein>
<dbReference type="Pfam" id="PF09956">
    <property type="entry name" value="Phage_cement_2"/>
    <property type="match status" value="1"/>
</dbReference>
<dbReference type="RefSeq" id="WP_142902745.1">
    <property type="nucleotide sequence ID" value="NZ_ML660088.1"/>
</dbReference>
<sequence length="111" mass="11518">MKNFIKNGDTLTFVATADIVAGAGFLLNANGFFAVNSYDVVTGQSGEARVKGVFSLPKTVANAPDQFATAYWNDTTKRVTTTATGNTKIGVFAKAAVNGDAVADVKLLPAV</sequence>
<dbReference type="EMBL" id="VHSG01000004">
    <property type="protein sequence ID" value="TQV85198.1"/>
    <property type="molecule type" value="Genomic_DNA"/>
</dbReference>
<dbReference type="AlphaFoldDB" id="A0A545U6U8"/>